<dbReference type="AlphaFoldDB" id="A0A3D9RRZ4"/>
<feature type="domain" description="HTH araC/xylS-type" evidence="4">
    <location>
        <begin position="185"/>
        <end position="283"/>
    </location>
</feature>
<dbReference type="Pfam" id="PF12833">
    <property type="entry name" value="HTH_18"/>
    <property type="match status" value="1"/>
</dbReference>
<evidence type="ECO:0000313" key="6">
    <source>
        <dbReference type="Proteomes" id="UP000256304"/>
    </source>
</evidence>
<keyword evidence="2 5" id="KW-0238">DNA-binding</keyword>
<accession>A0A3D9RRZ4</accession>
<dbReference type="PANTHER" id="PTHR43280:SF2">
    <property type="entry name" value="HTH-TYPE TRANSCRIPTIONAL REGULATOR EXSA"/>
    <property type="match status" value="1"/>
</dbReference>
<name>A0A3D9RRZ4_9BACL</name>
<dbReference type="InterPro" id="IPR037923">
    <property type="entry name" value="HTH-like"/>
</dbReference>
<dbReference type="PRINTS" id="PR00032">
    <property type="entry name" value="HTHARAC"/>
</dbReference>
<dbReference type="InterPro" id="IPR003313">
    <property type="entry name" value="AraC-bd"/>
</dbReference>
<evidence type="ECO:0000256" key="2">
    <source>
        <dbReference type="ARBA" id="ARBA00023125"/>
    </source>
</evidence>
<keyword evidence="6" id="KW-1185">Reference proteome</keyword>
<gene>
    <name evidence="5" type="ORF">A8990_12419</name>
</gene>
<dbReference type="OrthoDB" id="9803764at2"/>
<dbReference type="Proteomes" id="UP000256304">
    <property type="component" value="Unassembled WGS sequence"/>
</dbReference>
<keyword evidence="1" id="KW-0805">Transcription regulation</keyword>
<organism evidence="5 6">
    <name type="scientific">Paenibacillus taihuensis</name>
    <dbReference type="NCBI Taxonomy" id="1156355"/>
    <lineage>
        <taxon>Bacteria</taxon>
        <taxon>Bacillati</taxon>
        <taxon>Bacillota</taxon>
        <taxon>Bacilli</taxon>
        <taxon>Bacillales</taxon>
        <taxon>Paenibacillaceae</taxon>
        <taxon>Paenibacillus</taxon>
    </lineage>
</organism>
<dbReference type="PROSITE" id="PS00041">
    <property type="entry name" value="HTH_ARAC_FAMILY_1"/>
    <property type="match status" value="1"/>
</dbReference>
<evidence type="ECO:0000256" key="1">
    <source>
        <dbReference type="ARBA" id="ARBA00023015"/>
    </source>
</evidence>
<dbReference type="GO" id="GO:0043565">
    <property type="term" value="F:sequence-specific DNA binding"/>
    <property type="evidence" value="ECO:0007669"/>
    <property type="project" value="InterPro"/>
</dbReference>
<dbReference type="InterPro" id="IPR009057">
    <property type="entry name" value="Homeodomain-like_sf"/>
</dbReference>
<dbReference type="SUPFAM" id="SSF51215">
    <property type="entry name" value="Regulatory protein AraC"/>
    <property type="match status" value="1"/>
</dbReference>
<dbReference type="InterPro" id="IPR020449">
    <property type="entry name" value="Tscrpt_reg_AraC-type_HTH"/>
</dbReference>
<dbReference type="PROSITE" id="PS01124">
    <property type="entry name" value="HTH_ARAC_FAMILY_2"/>
    <property type="match status" value="1"/>
</dbReference>
<dbReference type="SMART" id="SM00342">
    <property type="entry name" value="HTH_ARAC"/>
    <property type="match status" value="1"/>
</dbReference>
<evidence type="ECO:0000259" key="4">
    <source>
        <dbReference type="PROSITE" id="PS01124"/>
    </source>
</evidence>
<dbReference type="Pfam" id="PF02311">
    <property type="entry name" value="AraC_binding"/>
    <property type="match status" value="1"/>
</dbReference>
<dbReference type="SUPFAM" id="SSF46689">
    <property type="entry name" value="Homeodomain-like"/>
    <property type="match status" value="1"/>
</dbReference>
<evidence type="ECO:0000256" key="3">
    <source>
        <dbReference type="ARBA" id="ARBA00023163"/>
    </source>
</evidence>
<dbReference type="RefSeq" id="WP_116190624.1">
    <property type="nucleotide sequence ID" value="NZ_QTTN01000024.1"/>
</dbReference>
<proteinExistence type="predicted"/>
<dbReference type="EMBL" id="QTTN01000024">
    <property type="protein sequence ID" value="REE78744.1"/>
    <property type="molecule type" value="Genomic_DNA"/>
</dbReference>
<protein>
    <submittedName>
        <fullName evidence="5">AraC-like DNA-binding protein</fullName>
    </submittedName>
</protein>
<comment type="caution">
    <text evidence="5">The sequence shown here is derived from an EMBL/GenBank/DDBJ whole genome shotgun (WGS) entry which is preliminary data.</text>
</comment>
<evidence type="ECO:0000313" key="5">
    <source>
        <dbReference type="EMBL" id="REE78744.1"/>
    </source>
</evidence>
<dbReference type="Gene3D" id="1.10.10.60">
    <property type="entry name" value="Homeodomain-like"/>
    <property type="match status" value="1"/>
</dbReference>
<dbReference type="PANTHER" id="PTHR43280">
    <property type="entry name" value="ARAC-FAMILY TRANSCRIPTIONAL REGULATOR"/>
    <property type="match status" value="1"/>
</dbReference>
<reference evidence="5 6" key="1">
    <citation type="submission" date="2018-08" db="EMBL/GenBank/DDBJ databases">
        <title>Genomic Encyclopedia of Type Strains, Phase III (KMG-III): the genomes of soil and plant-associated and newly described type strains.</title>
        <authorList>
            <person name="Whitman W."/>
        </authorList>
    </citation>
    <scope>NUCLEOTIDE SEQUENCE [LARGE SCALE GENOMIC DNA]</scope>
    <source>
        <strain evidence="5 6">CGMCC 1.10966</strain>
    </source>
</reference>
<dbReference type="InterPro" id="IPR018060">
    <property type="entry name" value="HTH_AraC"/>
</dbReference>
<keyword evidence="3" id="KW-0804">Transcription</keyword>
<dbReference type="Gene3D" id="2.60.120.280">
    <property type="entry name" value="Regulatory protein AraC"/>
    <property type="match status" value="1"/>
</dbReference>
<dbReference type="InterPro" id="IPR018062">
    <property type="entry name" value="HTH_AraC-typ_CS"/>
</dbReference>
<sequence>MPTYMDNMISPLPLRLFDCMVDIKKLRVKSLTIVHAGHLPGRTSQRGKTKFDHWAFVYISAGRGYYQAGDGERQSVEAGSLFCFYPGEVFQYGPEKNGFWDEYYFTLEGERIQEWVENWYEHPELVKYIGTDESFFSKIELIFQFIDSAVPANQDRAALALESLLFEMSLRWGSADTDSRSLFVHKVIDDLSESIYQPLDTAALATRHHISIPTLRRIVHGYTGYPLGEYLHRLKVAEAKKLLVSTDKTVNEIASLLGYSDMFYFSRVFKKMTDTAPRTYRKRMR</sequence>
<dbReference type="GO" id="GO:0003700">
    <property type="term" value="F:DNA-binding transcription factor activity"/>
    <property type="evidence" value="ECO:0007669"/>
    <property type="project" value="InterPro"/>
</dbReference>